<evidence type="ECO:0000313" key="4">
    <source>
        <dbReference type="Proteomes" id="UP000256561"/>
    </source>
</evidence>
<reference evidence="4" key="1">
    <citation type="submission" date="2018-08" db="EMBL/GenBank/DDBJ databases">
        <authorList>
            <person name="Zhang J."/>
            <person name="Du Z.-J."/>
        </authorList>
    </citation>
    <scope>NUCLEOTIDE SEQUENCE [LARGE SCALE GENOMIC DNA]</scope>
    <source>
        <strain evidence="4">KCTC 52655</strain>
    </source>
</reference>
<dbReference type="AlphaFoldDB" id="A0A3D8MF51"/>
<dbReference type="Pfam" id="PF09084">
    <property type="entry name" value="NMT1"/>
    <property type="match status" value="1"/>
</dbReference>
<dbReference type="GO" id="GO:0016740">
    <property type="term" value="F:transferase activity"/>
    <property type="evidence" value="ECO:0007669"/>
    <property type="project" value="UniProtKB-KW"/>
</dbReference>
<protein>
    <submittedName>
        <fullName evidence="3">Myristoyl transferase</fullName>
    </submittedName>
</protein>
<evidence type="ECO:0000313" key="3">
    <source>
        <dbReference type="EMBL" id="RDV29230.1"/>
    </source>
</evidence>
<evidence type="ECO:0000259" key="2">
    <source>
        <dbReference type="Pfam" id="PF09084"/>
    </source>
</evidence>
<dbReference type="InterPro" id="IPR015168">
    <property type="entry name" value="SsuA/THI5"/>
</dbReference>
<dbReference type="Proteomes" id="UP000256561">
    <property type="component" value="Unassembled WGS sequence"/>
</dbReference>
<proteinExistence type="predicted"/>
<comment type="caution">
    <text evidence="3">The sequence shown here is derived from an EMBL/GenBank/DDBJ whole genome shotgun (WGS) entry which is preliminary data.</text>
</comment>
<dbReference type="PROSITE" id="PS51257">
    <property type="entry name" value="PROKAR_LIPOPROTEIN"/>
    <property type="match status" value="1"/>
</dbReference>
<dbReference type="SUPFAM" id="SSF53850">
    <property type="entry name" value="Periplasmic binding protein-like II"/>
    <property type="match status" value="1"/>
</dbReference>
<dbReference type="RefSeq" id="WP_115591520.1">
    <property type="nucleotide sequence ID" value="NZ_QRHA01000001.1"/>
</dbReference>
<dbReference type="PANTHER" id="PTHR31528:SF3">
    <property type="entry name" value="THIAMINE BIOSYNTHESIS PROTEIN HI_0357-RELATED"/>
    <property type="match status" value="1"/>
</dbReference>
<dbReference type="Gene3D" id="3.40.190.10">
    <property type="entry name" value="Periplasmic binding protein-like II"/>
    <property type="match status" value="2"/>
</dbReference>
<feature type="chain" id="PRO_5017792054" evidence="1">
    <location>
        <begin position="24"/>
        <end position="317"/>
    </location>
</feature>
<name>A0A3D8MF51_9ALTE</name>
<accession>A0A3D8MF51</accession>
<dbReference type="GO" id="GO:0009228">
    <property type="term" value="P:thiamine biosynthetic process"/>
    <property type="evidence" value="ECO:0007669"/>
    <property type="project" value="InterPro"/>
</dbReference>
<dbReference type="EMBL" id="QRHA01000001">
    <property type="protein sequence ID" value="RDV29230.1"/>
    <property type="molecule type" value="Genomic_DNA"/>
</dbReference>
<feature type="domain" description="SsuA/THI5-like" evidence="2">
    <location>
        <begin position="40"/>
        <end position="239"/>
    </location>
</feature>
<dbReference type="PANTHER" id="PTHR31528">
    <property type="entry name" value="4-AMINO-5-HYDROXYMETHYL-2-METHYLPYRIMIDINE PHOSPHATE SYNTHASE THI11-RELATED"/>
    <property type="match status" value="1"/>
</dbReference>
<evidence type="ECO:0000256" key="1">
    <source>
        <dbReference type="SAM" id="SignalP"/>
    </source>
</evidence>
<feature type="signal peptide" evidence="1">
    <location>
        <begin position="1"/>
        <end position="23"/>
    </location>
</feature>
<sequence length="317" mass="35424">MMRKLLIIALTLTAIAGCGGNKADGPQLEKVLLMTDWYPQPEHGGFYQALAKGYYEQEGLEVEIRSGANMRDIRSPVALGQVDFAIGTSDTTLIGIGRGLPLVGLFPYFQHDPQCVMFHPENNVETLNDLDGRTVMLQSSLSYTEYMTKTLGIKMNLIPLDFSLARFATDKDFIQQCFVTSEPIHLANQGVEAQVILLSESGFDPYRHIFTSQQTLQQRPEVAAAFKRASIKGWQEFVEGDPAPALTLINQLNPQQTPELMAKTLRAIKQYRLVKGNDAQGDQLGQYQATRLQAQYEQLNKLGLLDLPVSWDSSFQY</sequence>
<keyword evidence="3" id="KW-0808">Transferase</keyword>
<gene>
    <name evidence="3" type="ORF">DXV75_01870</name>
</gene>
<organism evidence="3 4">
    <name type="scientific">Alteromonas aestuariivivens</name>
    <dbReference type="NCBI Taxonomy" id="1938339"/>
    <lineage>
        <taxon>Bacteria</taxon>
        <taxon>Pseudomonadati</taxon>
        <taxon>Pseudomonadota</taxon>
        <taxon>Gammaproteobacteria</taxon>
        <taxon>Alteromonadales</taxon>
        <taxon>Alteromonadaceae</taxon>
        <taxon>Alteromonas/Salinimonas group</taxon>
        <taxon>Alteromonas</taxon>
    </lineage>
</organism>
<dbReference type="InterPro" id="IPR027939">
    <property type="entry name" value="NMT1/THI5"/>
</dbReference>
<dbReference type="OrthoDB" id="9180959at2"/>
<keyword evidence="4" id="KW-1185">Reference proteome</keyword>
<keyword evidence="1" id="KW-0732">Signal</keyword>